<accession>H5SG29</accession>
<dbReference type="InterPro" id="IPR050767">
    <property type="entry name" value="Sel1_AlgK"/>
</dbReference>
<dbReference type="PANTHER" id="PTHR11102">
    <property type="entry name" value="SEL-1-LIKE PROTEIN"/>
    <property type="match status" value="1"/>
</dbReference>
<reference evidence="1" key="2">
    <citation type="journal article" date="2012" name="PLoS ONE">
        <title>A Deeply Branching Thermophilic Bacterium with an Ancient Acetyl-CoA Pathway Dominates a Subsurface Ecosystem.</title>
        <authorList>
            <person name="Takami H."/>
            <person name="Noguchi H."/>
            <person name="Takaki Y."/>
            <person name="Uchiyama I."/>
            <person name="Toyoda A."/>
            <person name="Nishi S."/>
            <person name="Chee G.-J."/>
            <person name="Arai W."/>
            <person name="Nunoura T."/>
            <person name="Itoh T."/>
            <person name="Hattori M."/>
            <person name="Takai K."/>
        </authorList>
    </citation>
    <scope>NUCLEOTIDE SEQUENCE</scope>
</reference>
<dbReference type="PANTHER" id="PTHR11102:SF160">
    <property type="entry name" value="ERAD-ASSOCIATED E3 UBIQUITIN-PROTEIN LIGASE COMPONENT HRD3"/>
    <property type="match status" value="1"/>
</dbReference>
<sequence>MLSAQDALPSQLDSLERAAAAGDIAAQVRCALQYWWGIERASDRSKACRCAAAAAEHDELAAFIYAQCLAERHWLPGDLRRADSIAEHAASALRARAAHGESDALIALAECYQRGLGGFVPRDDSVRVLLTEALRSGNALAAYQLSLTEPNSQRREELLERAARGNVVAAMVELARMKLAHSDTIEAVALLRDADQRGSAEAALLLAGFASSGVGMPPSVPQSVRWLASAADRGNALAMLELGYRMLYGTGIAADTASGLGWILAAVAGAPPQRREALVQYVATLLDSLPMVAQRLGDALAQHPVLRQQMAQADSSRRAGLLTGDGVRVWKAWYRRSVLPPPLVLLRYDGHGAIAAGNALAEQQWMIAPPDSLVLWDATGRQAGRIELLTEGLAIISWLGERALYSPLTLRQLREDRRLYRHALLRPTVEMLPPRVGERSVRLRLRARNVPPTGVVALPIGIARGRHAQRAEADARAQTLWRMWHDGDWEFLWEPDRQEIPEGWRGTCVLFVQCTWQYEGDDESMVVRTQPFELPPRLVR</sequence>
<evidence type="ECO:0000313" key="1">
    <source>
        <dbReference type="EMBL" id="BAL55115.1"/>
    </source>
</evidence>
<proteinExistence type="predicted"/>
<dbReference type="SUPFAM" id="SSF81901">
    <property type="entry name" value="HCP-like"/>
    <property type="match status" value="2"/>
</dbReference>
<organism evidence="1">
    <name type="scientific">uncultured Bacteroidota bacterium</name>
    <dbReference type="NCBI Taxonomy" id="152509"/>
    <lineage>
        <taxon>Bacteria</taxon>
        <taxon>Pseudomonadati</taxon>
        <taxon>Bacteroidota</taxon>
        <taxon>environmental samples</taxon>
    </lineage>
</organism>
<dbReference type="AlphaFoldDB" id="H5SG29"/>
<protein>
    <submittedName>
        <fullName evidence="1">Tetratricopeptide repeat domain protein</fullName>
    </submittedName>
</protein>
<dbReference type="InterPro" id="IPR006597">
    <property type="entry name" value="Sel1-like"/>
</dbReference>
<name>H5SG29_9BACT</name>
<dbReference type="InterPro" id="IPR011990">
    <property type="entry name" value="TPR-like_helical_dom_sf"/>
</dbReference>
<dbReference type="Pfam" id="PF08238">
    <property type="entry name" value="Sel1"/>
    <property type="match status" value="4"/>
</dbReference>
<dbReference type="EMBL" id="AP011709">
    <property type="protein sequence ID" value="BAL55115.1"/>
    <property type="molecule type" value="Genomic_DNA"/>
</dbReference>
<dbReference type="Gene3D" id="1.25.40.10">
    <property type="entry name" value="Tetratricopeptide repeat domain"/>
    <property type="match status" value="1"/>
</dbReference>
<gene>
    <name evidence="1" type="ORF">HGMM_F23B02C54</name>
</gene>
<dbReference type="SMART" id="SM00671">
    <property type="entry name" value="SEL1"/>
    <property type="match status" value="4"/>
</dbReference>
<reference evidence="1" key="1">
    <citation type="journal article" date="2005" name="Environ. Microbiol.">
        <title>Genetic and functional properties of uncultivated thermophilic crenarchaeotes from a subsurface gold mine as revealed by analysis of genome fragments.</title>
        <authorList>
            <person name="Nunoura T."/>
            <person name="Hirayama H."/>
            <person name="Takami H."/>
            <person name="Oida H."/>
            <person name="Nishi S."/>
            <person name="Shimamura S."/>
            <person name="Suzuki Y."/>
            <person name="Inagaki F."/>
            <person name="Takai K."/>
            <person name="Nealson K.H."/>
            <person name="Horikoshi K."/>
        </authorList>
    </citation>
    <scope>NUCLEOTIDE SEQUENCE</scope>
</reference>